<dbReference type="Proteomes" id="UP001589683">
    <property type="component" value="Unassembled WGS sequence"/>
</dbReference>
<dbReference type="InterPro" id="IPR010131">
    <property type="entry name" value="MdtP/NodT-like"/>
</dbReference>
<dbReference type="Gene3D" id="1.20.1600.10">
    <property type="entry name" value="Outer membrane efflux proteins (OEP)"/>
    <property type="match status" value="1"/>
</dbReference>
<dbReference type="RefSeq" id="WP_213888723.1">
    <property type="nucleotide sequence ID" value="NZ_JAGFNU010000004.1"/>
</dbReference>
<feature type="chain" id="PRO_5046161998" evidence="1">
    <location>
        <begin position="20"/>
        <end position="488"/>
    </location>
</feature>
<organism evidence="2 3">
    <name type="scientific">Pseudohalocynthiibacter aestuariivivens</name>
    <dbReference type="NCBI Taxonomy" id="1591409"/>
    <lineage>
        <taxon>Bacteria</taxon>
        <taxon>Pseudomonadati</taxon>
        <taxon>Pseudomonadota</taxon>
        <taxon>Alphaproteobacteria</taxon>
        <taxon>Rhodobacterales</taxon>
        <taxon>Paracoccaceae</taxon>
        <taxon>Pseudohalocynthiibacter</taxon>
    </lineage>
</organism>
<dbReference type="PROSITE" id="PS51257">
    <property type="entry name" value="PROKAR_LIPOPROTEIN"/>
    <property type="match status" value="1"/>
</dbReference>
<name>A0ABV5J9T1_9RHOB</name>
<feature type="signal peptide" evidence="1">
    <location>
        <begin position="1"/>
        <end position="19"/>
    </location>
</feature>
<protein>
    <submittedName>
        <fullName evidence="2">TolC family protein</fullName>
    </submittedName>
</protein>
<evidence type="ECO:0000256" key="1">
    <source>
        <dbReference type="SAM" id="SignalP"/>
    </source>
</evidence>
<keyword evidence="1" id="KW-0732">Signal</keyword>
<evidence type="ECO:0000313" key="3">
    <source>
        <dbReference type="Proteomes" id="UP001589683"/>
    </source>
</evidence>
<comment type="caution">
    <text evidence="2">The sequence shown here is derived from an EMBL/GenBank/DDBJ whole genome shotgun (WGS) entry which is preliminary data.</text>
</comment>
<dbReference type="SUPFAM" id="SSF56954">
    <property type="entry name" value="Outer membrane efflux proteins (OEP)"/>
    <property type="match status" value="1"/>
</dbReference>
<dbReference type="EMBL" id="JBHMEA010000006">
    <property type="protein sequence ID" value="MFB9230204.1"/>
    <property type="molecule type" value="Genomic_DNA"/>
</dbReference>
<gene>
    <name evidence="2" type="ORF">ACFFUT_00195</name>
</gene>
<accession>A0ABV5J9T1</accession>
<keyword evidence="3" id="KW-1185">Reference proteome</keyword>
<dbReference type="PANTHER" id="PTHR30203">
    <property type="entry name" value="OUTER MEMBRANE CATION EFFLUX PROTEIN"/>
    <property type="match status" value="1"/>
</dbReference>
<reference evidence="2 3" key="1">
    <citation type="submission" date="2024-09" db="EMBL/GenBank/DDBJ databases">
        <authorList>
            <person name="Sun Q."/>
            <person name="Mori K."/>
        </authorList>
    </citation>
    <scope>NUCLEOTIDE SEQUENCE [LARGE SCALE GENOMIC DNA]</scope>
    <source>
        <strain evidence="2 3">CECT 8726</strain>
    </source>
</reference>
<sequence>MSIVKLTGVASFAFLSACASPELTAQYSSQRAGFASVSEGINALTGQDAVWIQNAAEAKANAARVHNLVHQKTISADTAVQVAILNNKGLQAAYAELGLSAADIWQQTLQPNPTVSIGVLGIGADGLGGFRSVEATIANNLLSLFTRDSRAGINEIRFRQAQQRAALETLRVAGEARNAWINAVAAFEAGGLIRQAQETANASSELAARLGETGALNIAGQAREHVFYAELTGQRAQATLAARLAKEALTRQLGLWGTEVDYYVPNALPALPRSVSRRPNIEAEALKNRIDLSIARLELEAVAKEQGLTEATRFVTDLEIIVGVESERELDAGDRVTETTPQVELEFAIPIFDSGKARLRRAEMIYMRAANLLAQNAVNVRSEARSAYLAYTSTHQIAQHYRDAVLPLRRTIEEEALLSYNGMITNTFELLADTRARLNSNITEASARRGFWSANANLAAAVYGGGGSTSVGGTATGSDVAGGSGAGH</sequence>
<dbReference type="PANTHER" id="PTHR30203:SF24">
    <property type="entry name" value="BLR4935 PROTEIN"/>
    <property type="match status" value="1"/>
</dbReference>
<proteinExistence type="predicted"/>
<evidence type="ECO:0000313" key="2">
    <source>
        <dbReference type="EMBL" id="MFB9230204.1"/>
    </source>
</evidence>